<dbReference type="AlphaFoldDB" id="A0A225VPP1"/>
<dbReference type="EMBL" id="NBNE01003728">
    <property type="protein sequence ID" value="OWZ06989.1"/>
    <property type="molecule type" value="Genomic_DNA"/>
</dbReference>
<sequence length="81" mass="9137">MEDKMRKIWNYHRRIFLGDDNAVLVPARGVVCGLDVGDAKPVALLARQIASRYLAKVYELLKKPLETGLAEHSESEWLSPS</sequence>
<evidence type="ECO:0000313" key="2">
    <source>
        <dbReference type="Proteomes" id="UP000198211"/>
    </source>
</evidence>
<comment type="caution">
    <text evidence="1">The sequence shown here is derived from an EMBL/GenBank/DDBJ whole genome shotgun (WGS) entry which is preliminary data.</text>
</comment>
<organism evidence="1 2">
    <name type="scientific">Phytophthora megakarya</name>
    <dbReference type="NCBI Taxonomy" id="4795"/>
    <lineage>
        <taxon>Eukaryota</taxon>
        <taxon>Sar</taxon>
        <taxon>Stramenopiles</taxon>
        <taxon>Oomycota</taxon>
        <taxon>Peronosporomycetes</taxon>
        <taxon>Peronosporales</taxon>
        <taxon>Peronosporaceae</taxon>
        <taxon>Phytophthora</taxon>
    </lineage>
</organism>
<gene>
    <name evidence="1" type="ORF">PHMEG_00020681</name>
</gene>
<accession>A0A225VPP1</accession>
<keyword evidence="2" id="KW-1185">Reference proteome</keyword>
<evidence type="ECO:0008006" key="3">
    <source>
        <dbReference type="Google" id="ProtNLM"/>
    </source>
</evidence>
<protein>
    <recommendedName>
        <fullName evidence="3">Reverse transcriptase</fullName>
    </recommendedName>
</protein>
<name>A0A225VPP1_9STRA</name>
<dbReference type="Proteomes" id="UP000198211">
    <property type="component" value="Unassembled WGS sequence"/>
</dbReference>
<reference evidence="2" key="1">
    <citation type="submission" date="2017-03" db="EMBL/GenBank/DDBJ databases">
        <title>Phytopthora megakarya and P. palmivora, two closely related causual agents of cacao black pod achieved similar genome size and gene model numbers by different mechanisms.</title>
        <authorList>
            <person name="Ali S."/>
            <person name="Shao J."/>
            <person name="Larry D.J."/>
            <person name="Kronmiller B."/>
            <person name="Shen D."/>
            <person name="Strem M.D."/>
            <person name="Melnick R.L."/>
            <person name="Guiltinan M.J."/>
            <person name="Tyler B.M."/>
            <person name="Meinhardt L.W."/>
            <person name="Bailey B.A."/>
        </authorList>
    </citation>
    <scope>NUCLEOTIDE SEQUENCE [LARGE SCALE GENOMIC DNA]</scope>
    <source>
        <strain evidence="2">zdho120</strain>
    </source>
</reference>
<proteinExistence type="predicted"/>
<evidence type="ECO:0000313" key="1">
    <source>
        <dbReference type="EMBL" id="OWZ06989.1"/>
    </source>
</evidence>